<dbReference type="PANTHER" id="PTHR38340">
    <property type="entry name" value="S-LAYER PROTEIN"/>
    <property type="match status" value="1"/>
</dbReference>
<evidence type="ECO:0000313" key="9">
    <source>
        <dbReference type="Proteomes" id="UP001056619"/>
    </source>
</evidence>
<evidence type="ECO:0000313" key="8">
    <source>
        <dbReference type="EMBL" id="USA61921.1"/>
    </source>
</evidence>
<dbReference type="SUPFAM" id="SSF51120">
    <property type="entry name" value="beta-Roll"/>
    <property type="match status" value="3"/>
</dbReference>
<dbReference type="Proteomes" id="UP001056619">
    <property type="component" value="Chromosome"/>
</dbReference>
<comment type="cofactor">
    <cofactor evidence="1">
        <name>Ca(2+)</name>
        <dbReference type="ChEBI" id="CHEBI:29108"/>
    </cofactor>
</comment>
<gene>
    <name evidence="8" type="ORF">NCF85_02770</name>
</gene>
<dbReference type="Pfam" id="PF00353">
    <property type="entry name" value="HemolysinCabind"/>
    <property type="match status" value="4"/>
</dbReference>
<evidence type="ECO:0000259" key="7">
    <source>
        <dbReference type="Pfam" id="PF08548"/>
    </source>
</evidence>
<dbReference type="InterPro" id="IPR050557">
    <property type="entry name" value="RTX_toxin/Mannuronan_C5-epim"/>
</dbReference>
<evidence type="ECO:0000256" key="2">
    <source>
        <dbReference type="ARBA" id="ARBA00004613"/>
    </source>
</evidence>
<dbReference type="Gene3D" id="3.40.390.10">
    <property type="entry name" value="Collagenase (Catalytic Domain)"/>
    <property type="match status" value="1"/>
</dbReference>
<evidence type="ECO:0000256" key="3">
    <source>
        <dbReference type="ARBA" id="ARBA00022525"/>
    </source>
</evidence>
<dbReference type="Pfam" id="PF08548">
    <property type="entry name" value="Peptidase_M10_C"/>
    <property type="match status" value="1"/>
</dbReference>
<evidence type="ECO:0000256" key="4">
    <source>
        <dbReference type="ARBA" id="ARBA00022737"/>
    </source>
</evidence>
<dbReference type="InterPro" id="IPR001343">
    <property type="entry name" value="Hemolysn_Ca-bd"/>
</dbReference>
<feature type="domain" description="Peptidase M10 serralysin C-terminal" evidence="7">
    <location>
        <begin position="648"/>
        <end position="732"/>
    </location>
</feature>
<evidence type="ECO:0000259" key="6">
    <source>
        <dbReference type="Pfam" id="PF04151"/>
    </source>
</evidence>
<dbReference type="RefSeq" id="WP_301642447.1">
    <property type="nucleotide sequence ID" value="NZ_CP098494.1"/>
</dbReference>
<dbReference type="Gene3D" id="2.60.120.380">
    <property type="match status" value="2"/>
</dbReference>
<dbReference type="InterPro" id="IPR011049">
    <property type="entry name" value="Serralysin-like_metalloprot_C"/>
</dbReference>
<dbReference type="InterPro" id="IPR024079">
    <property type="entry name" value="MetalloPept_cat_dom_sf"/>
</dbReference>
<dbReference type="EMBL" id="CP098494">
    <property type="protein sequence ID" value="USA61921.1"/>
    <property type="molecule type" value="Genomic_DNA"/>
</dbReference>
<dbReference type="Gene3D" id="2.150.10.10">
    <property type="entry name" value="Serralysin-like metalloprotease, C-terminal"/>
    <property type="match status" value="4"/>
</dbReference>
<evidence type="ECO:0000256" key="1">
    <source>
        <dbReference type="ARBA" id="ARBA00001913"/>
    </source>
</evidence>
<dbReference type="InterPro" id="IPR018511">
    <property type="entry name" value="Hemolysin-typ_Ca-bd_CS"/>
</dbReference>
<keyword evidence="9" id="KW-1185">Reference proteome</keyword>
<name>A0ABY4U821_9SPHN</name>
<dbReference type="PRINTS" id="PR00313">
    <property type="entry name" value="CABNDNGRPT"/>
</dbReference>
<evidence type="ECO:0000256" key="5">
    <source>
        <dbReference type="SAM" id="MobiDB-lite"/>
    </source>
</evidence>
<feature type="region of interest" description="Disordered" evidence="5">
    <location>
        <begin position="850"/>
        <end position="888"/>
    </location>
</feature>
<feature type="domain" description="Peptidase C-terminal archaeal/bacterial" evidence="6">
    <location>
        <begin position="299"/>
        <end position="377"/>
    </location>
</feature>
<dbReference type="InterPro" id="IPR007280">
    <property type="entry name" value="Peptidase_C_arc/bac"/>
</dbReference>
<accession>A0ABY4U821</accession>
<comment type="subcellular location">
    <subcellularLocation>
        <location evidence="2">Secreted</location>
    </subcellularLocation>
</comment>
<protein>
    <submittedName>
        <fullName evidence="8">Pre-peptidase C-terminal domain-containing protein</fullName>
    </submittedName>
</protein>
<keyword evidence="4" id="KW-0677">Repeat</keyword>
<dbReference type="InterPro" id="IPR013858">
    <property type="entry name" value="Peptidase_M10B_C"/>
</dbReference>
<dbReference type="Pfam" id="PF04151">
    <property type="entry name" value="PPC"/>
    <property type="match status" value="2"/>
</dbReference>
<sequence length="1016" mass="105238">MRIGLENLFGRQAFDHDYLGFNTVRSGYTPSSHSAQTFAQLSSTSPSAISAQFRPLLLDIASGNGANAGGGSSNGAVGNTVAAASMFSPSMSSSDLLDKYYYLSEHFHPLEGGSHEHESKPGADLFADFSEARSAPSIASGSTAAASGANPIAAELVSSTDGDIAVEGEVDFISIDVVAGQTYMISLYGAGDNPLPDTFLALLDNEGILVNSDDDGGAGVNSLLTFTAEYTGQYTIGVAGFANPGQTATGSYTVDVVQQAATDEVPDTFDGAVTISTDGITYGFIDSGTGPVAGFGEIDTYTFEAQAGQIYSFELTGGADYNTSYLNVPAGELDTIITIYDADGNVVASNDDINFPNDISSRASFLAQEGGTYYIDVVAYGGQTGGYSITAQQTALADLDPLDSLNWVNAENITPNEDGVVYVYFGDSDENFNQTGDDGGPMMTIDWNDYEVDQVMSALGEYENILGYEYRITEDADEATFRLLKTESAEYGAYFFPQDPAYGDAQGVGVFNVLSGGWNLPGQEALQQGGYAFAVVLHEFGHAHGVAHPHDTGGGSDVMVGVTGPSGSYGIFDLNQGVYTVMSYNDAFDTGPNGPSPFALDGIGHGWSGTLSAFDIAVLQERYGIINPHATGDDVYVLEDENVEGTYYETIWDTGGNDTIKYSGQRNAQIDLLAATIDYTPTGGGVVSYVDGVFGGITIARGVEIENAEGGSGNDTLLGNGLNNELYGNGGDDVLIGRGGSDLLDGGRGTDIASYIQSETGVTASLLNGTNSEGDTYRSIEGLQGSQFNDVLVGDNNSNILDGLGGDDVIITGQGDNIVYGGAGDDLIEARNGNDTIDGGDGDDVINGNGGDDIISGGAGDDTIEGGAGADTLDGGEGNDRLDGGQGRDILTGGNGNDILFGRGGDDQLFGGAGNDELRGNAGNDYLYGGAGSNTLFGGNGDDVFAFNGDDVGNGFNLVRDYEAGDTVELFNTVDADVVFEQVGNSTLLSVDGNFVALFENTDANDIVWSTVAPAG</sequence>
<dbReference type="PANTHER" id="PTHR38340:SF1">
    <property type="entry name" value="S-LAYER PROTEIN"/>
    <property type="match status" value="1"/>
</dbReference>
<feature type="domain" description="Peptidase C-terminal archaeal/bacterial" evidence="6">
    <location>
        <begin position="169"/>
        <end position="240"/>
    </location>
</feature>
<reference evidence="8 9" key="1">
    <citation type="submission" date="2022-06" db="EMBL/GenBank/DDBJ databases">
        <authorList>
            <person name="Liu G."/>
        </authorList>
    </citation>
    <scope>NUCLEOTIDE SEQUENCE [LARGE SCALE GENOMIC DNA]</scope>
    <source>
        <strain evidence="8 9">E4</strain>
    </source>
</reference>
<organism evidence="8 9">
    <name type="scientific">Qipengyuania citrea</name>
    <dbReference type="NCBI Taxonomy" id="225971"/>
    <lineage>
        <taxon>Bacteria</taxon>
        <taxon>Pseudomonadati</taxon>
        <taxon>Pseudomonadota</taxon>
        <taxon>Alphaproteobacteria</taxon>
        <taxon>Sphingomonadales</taxon>
        <taxon>Erythrobacteraceae</taxon>
        <taxon>Qipengyuania</taxon>
    </lineage>
</organism>
<dbReference type="PROSITE" id="PS00330">
    <property type="entry name" value="HEMOLYSIN_CALCIUM"/>
    <property type="match status" value="4"/>
</dbReference>
<keyword evidence="3" id="KW-0964">Secreted</keyword>
<proteinExistence type="predicted"/>
<dbReference type="SUPFAM" id="SSF55486">
    <property type="entry name" value="Metalloproteases ('zincins'), catalytic domain"/>
    <property type="match status" value="1"/>
</dbReference>